<feature type="transmembrane region" description="Helical" evidence="1">
    <location>
        <begin position="554"/>
        <end position="573"/>
    </location>
</feature>
<accession>A0A8J2NZ00</accession>
<evidence type="ECO:0000313" key="3">
    <source>
        <dbReference type="Proteomes" id="UP000708208"/>
    </source>
</evidence>
<dbReference type="EMBL" id="CAJVCH010053911">
    <property type="protein sequence ID" value="CAG7718504.1"/>
    <property type="molecule type" value="Genomic_DNA"/>
</dbReference>
<keyword evidence="1" id="KW-1133">Transmembrane helix</keyword>
<evidence type="ECO:0000256" key="1">
    <source>
        <dbReference type="SAM" id="Phobius"/>
    </source>
</evidence>
<evidence type="ECO:0000313" key="2">
    <source>
        <dbReference type="EMBL" id="CAG7718504.1"/>
    </source>
</evidence>
<protein>
    <submittedName>
        <fullName evidence="2">Uncharacterized protein</fullName>
    </submittedName>
</protein>
<feature type="transmembrane region" description="Helical" evidence="1">
    <location>
        <begin position="140"/>
        <end position="160"/>
    </location>
</feature>
<dbReference type="AlphaFoldDB" id="A0A8J2NZ00"/>
<organism evidence="2 3">
    <name type="scientific">Allacma fusca</name>
    <dbReference type="NCBI Taxonomy" id="39272"/>
    <lineage>
        <taxon>Eukaryota</taxon>
        <taxon>Metazoa</taxon>
        <taxon>Ecdysozoa</taxon>
        <taxon>Arthropoda</taxon>
        <taxon>Hexapoda</taxon>
        <taxon>Collembola</taxon>
        <taxon>Symphypleona</taxon>
        <taxon>Sminthuridae</taxon>
        <taxon>Allacma</taxon>
    </lineage>
</organism>
<sequence>MLYVTNGLPPANPLITVFANVINFSSTVCVSSFKLRWNESYNQYEVIRCSLLQNVLVFLMQINLCWKIYLDIRAEIYTTMESGANIPALISLANTISLYSVSGYQFYYNWVNRTAVIRFVHQLQHNYCLRKMSTNGRSGIIKAYFLWKLCILATIMWFSVLPFEAPVWDFKLILENSVALIPRYFPTFVMNHAGLKLFGQMYVIIVQVYSSLFILLADVIGVPVFTFSYLITKEFLLLIKAKGDALTSKEFLKLYESFKEVQRTKNVYFSGWTLMSYSACISFFSLYSREYIDSLGLTGQDVDIYSRFSMIVFIFDLIVIYKAPADVCILCKRMTKILRGNLLLQIPIYKLRLILKDISDGVHGSCSGHFLRITPAVCGKHAFYFFHELSTARKTNPHIFNAHNPKECSSMNLIVFEITPTTESWQLIKLFSKLFILTSHCLILAGINFQRVMCICCNTTWVVKASRVLVLFIAANLAWKIFLDIKDATAEVADSKTNIFSYINLANHLVLSLTSVSQLYFNWVNRAAVNNFVHLLQNRSCLQNMKKSGHIPTIFVYILWVILFGATTFWFSLLPFEAPFLDLKQVLENSTNFIPRYFPDFITDSVRLKYWGQVFLIFMYVYCDTFIFLTDIYGMPVNFISKLITNEFMSSLAGAEEETLSTKEFLKLYESYKEVHQA</sequence>
<dbReference type="Proteomes" id="UP000708208">
    <property type="component" value="Unassembled WGS sequence"/>
</dbReference>
<comment type="caution">
    <text evidence="2">The sequence shown here is derived from an EMBL/GenBank/DDBJ whole genome shotgun (WGS) entry which is preliminary data.</text>
</comment>
<reference evidence="2" key="1">
    <citation type="submission" date="2021-06" db="EMBL/GenBank/DDBJ databases">
        <authorList>
            <person name="Hodson N. C."/>
            <person name="Mongue J. A."/>
            <person name="Jaron S. K."/>
        </authorList>
    </citation>
    <scope>NUCLEOTIDE SEQUENCE</scope>
</reference>
<feature type="transmembrane region" description="Helical" evidence="1">
    <location>
        <begin position="89"/>
        <end position="108"/>
    </location>
</feature>
<feature type="transmembrane region" description="Helical" evidence="1">
    <location>
        <begin position="12"/>
        <end position="30"/>
    </location>
</feature>
<feature type="transmembrane region" description="Helical" evidence="1">
    <location>
        <begin position="51"/>
        <end position="69"/>
    </location>
</feature>
<gene>
    <name evidence="2" type="ORF">AFUS01_LOCUS7891</name>
</gene>
<keyword evidence="1" id="KW-0812">Transmembrane</keyword>
<feature type="transmembrane region" description="Helical" evidence="1">
    <location>
        <begin position="204"/>
        <end position="232"/>
    </location>
</feature>
<feature type="transmembrane region" description="Helical" evidence="1">
    <location>
        <begin position="267"/>
        <end position="288"/>
    </location>
</feature>
<feature type="transmembrane region" description="Helical" evidence="1">
    <location>
        <begin position="308"/>
        <end position="331"/>
    </location>
</feature>
<keyword evidence="3" id="KW-1185">Reference proteome</keyword>
<name>A0A8J2NZ00_9HEXA</name>
<keyword evidence="1" id="KW-0472">Membrane</keyword>
<feature type="transmembrane region" description="Helical" evidence="1">
    <location>
        <begin position="610"/>
        <end position="633"/>
    </location>
</feature>
<proteinExistence type="predicted"/>